<evidence type="ECO:0000259" key="5">
    <source>
        <dbReference type="SMART" id="SM00849"/>
    </source>
</evidence>
<dbReference type="STRING" id="1823756.A4H34_05700"/>
<dbReference type="Gene3D" id="3.60.15.10">
    <property type="entry name" value="Ribonuclease Z/Hydroxyacylglutathione hydrolase-like"/>
    <property type="match status" value="1"/>
</dbReference>
<evidence type="ECO:0000256" key="3">
    <source>
        <dbReference type="ARBA" id="ARBA00022801"/>
    </source>
</evidence>
<evidence type="ECO:0000256" key="2">
    <source>
        <dbReference type="ARBA" id="ARBA00022723"/>
    </source>
</evidence>
<evidence type="ECO:0000313" key="6">
    <source>
        <dbReference type="EMBL" id="OAP86620.1"/>
    </source>
</evidence>
<evidence type="ECO:0000256" key="1">
    <source>
        <dbReference type="ARBA" id="ARBA00001947"/>
    </source>
</evidence>
<dbReference type="SUPFAM" id="SSF56281">
    <property type="entry name" value="Metallo-hydrolase/oxidoreductase"/>
    <property type="match status" value="1"/>
</dbReference>
<dbReference type="RefSeq" id="WP_064231348.1">
    <property type="nucleotide sequence ID" value="NZ_LVZK01000001.1"/>
</dbReference>
<evidence type="ECO:0000256" key="4">
    <source>
        <dbReference type="ARBA" id="ARBA00022833"/>
    </source>
</evidence>
<dbReference type="CDD" id="cd06262">
    <property type="entry name" value="metallo-hydrolase-like_MBL-fold"/>
    <property type="match status" value="1"/>
</dbReference>
<accession>A0A179B5A7</accession>
<sequence length="210" mass="22375">MKVDSVVVGSYHANCYVLREGTATIVVDPGDEPAEVLGLIDSADDVGSTGDVQIVASHCHCDHIGAVNEVAGAYGASFAVGREDGHAVADPHLSGFDEEGRDYRVEKVDRLLDDGDEIALGPYRFRVISTPGHTPGSICLYCAELNLMFTGDTLFANGIGRTDFIRGDAEAMRRTCSRLGTYPDSTILLPGHGPSTRLGVEKARNPLLRA</sequence>
<dbReference type="AlphaFoldDB" id="A0A179B5A7"/>
<keyword evidence="7" id="KW-1185">Reference proteome</keyword>
<comment type="cofactor">
    <cofactor evidence="1">
        <name>Zn(2+)</name>
        <dbReference type="ChEBI" id="CHEBI:29105"/>
    </cofactor>
</comment>
<dbReference type="SMART" id="SM00849">
    <property type="entry name" value="Lactamase_B"/>
    <property type="match status" value="1"/>
</dbReference>
<reference evidence="6 7" key="1">
    <citation type="submission" date="2016-04" db="EMBL/GenBank/DDBJ databases">
        <title>Peptidophaga gingivicola gen. nov., sp. nov., isolated from human subgingival plaque.</title>
        <authorList>
            <person name="Beall C.J."/>
            <person name="Mokrzan E.M."/>
            <person name="Griffen A.L."/>
            <person name="Leys E.J."/>
        </authorList>
    </citation>
    <scope>NUCLEOTIDE SEQUENCE [LARGE SCALE GENOMIC DNA]</scope>
    <source>
        <strain evidence="6 7">BA112</strain>
    </source>
</reference>
<dbReference type="GO" id="GO:0046872">
    <property type="term" value="F:metal ion binding"/>
    <property type="evidence" value="ECO:0007669"/>
    <property type="project" value="UniProtKB-KW"/>
</dbReference>
<protein>
    <submittedName>
        <fullName evidence="6">MBL fold metallo-hydrolase</fullName>
    </submittedName>
</protein>
<gene>
    <name evidence="6" type="ORF">A4H34_05700</name>
</gene>
<keyword evidence="4" id="KW-0862">Zinc</keyword>
<dbReference type="EMBL" id="LVZK01000001">
    <property type="protein sequence ID" value="OAP86620.1"/>
    <property type="molecule type" value="Genomic_DNA"/>
</dbReference>
<dbReference type="InterPro" id="IPR001279">
    <property type="entry name" value="Metallo-B-lactamas"/>
</dbReference>
<organism evidence="6 7">
    <name type="scientific">Peptidiphaga gingivicola</name>
    <dbReference type="NCBI Taxonomy" id="2741497"/>
    <lineage>
        <taxon>Bacteria</taxon>
        <taxon>Bacillati</taxon>
        <taxon>Actinomycetota</taxon>
        <taxon>Actinomycetes</taxon>
        <taxon>Actinomycetales</taxon>
        <taxon>Actinomycetaceae</taxon>
        <taxon>Peptidiphaga</taxon>
    </lineage>
</organism>
<dbReference type="InterPro" id="IPR036866">
    <property type="entry name" value="RibonucZ/Hydroxyglut_hydro"/>
</dbReference>
<keyword evidence="2" id="KW-0479">Metal-binding</keyword>
<dbReference type="GO" id="GO:0016787">
    <property type="term" value="F:hydrolase activity"/>
    <property type="evidence" value="ECO:0007669"/>
    <property type="project" value="UniProtKB-KW"/>
</dbReference>
<dbReference type="PANTHER" id="PTHR46233:SF3">
    <property type="entry name" value="HYDROXYACYLGLUTATHIONE HYDROLASE GLOC"/>
    <property type="match status" value="1"/>
</dbReference>
<feature type="domain" description="Metallo-beta-lactamase" evidence="5">
    <location>
        <begin position="12"/>
        <end position="192"/>
    </location>
</feature>
<evidence type="ECO:0000313" key="7">
    <source>
        <dbReference type="Proteomes" id="UP000078368"/>
    </source>
</evidence>
<dbReference type="InterPro" id="IPR051453">
    <property type="entry name" value="MBL_Glyoxalase_II"/>
</dbReference>
<dbReference type="PANTHER" id="PTHR46233">
    <property type="entry name" value="HYDROXYACYLGLUTATHIONE HYDROLASE GLOC"/>
    <property type="match status" value="1"/>
</dbReference>
<comment type="caution">
    <text evidence="6">The sequence shown here is derived from an EMBL/GenBank/DDBJ whole genome shotgun (WGS) entry which is preliminary data.</text>
</comment>
<dbReference type="Proteomes" id="UP000078368">
    <property type="component" value="Unassembled WGS sequence"/>
</dbReference>
<dbReference type="OrthoDB" id="9802991at2"/>
<keyword evidence="3 6" id="KW-0378">Hydrolase</keyword>
<name>A0A179B5A7_9ACTO</name>
<dbReference type="Pfam" id="PF00753">
    <property type="entry name" value="Lactamase_B"/>
    <property type="match status" value="1"/>
</dbReference>
<proteinExistence type="predicted"/>